<dbReference type="Pfam" id="PF01103">
    <property type="entry name" value="Omp85"/>
    <property type="match status" value="1"/>
</dbReference>
<feature type="domain" description="POTRA" evidence="11">
    <location>
        <begin position="266"/>
        <end position="344"/>
    </location>
</feature>
<accession>A0ABU9YVQ4</accession>
<gene>
    <name evidence="8 12" type="primary">bamA</name>
    <name evidence="12" type="ORF">ABDB84_04930</name>
</gene>
<evidence type="ECO:0000256" key="7">
    <source>
        <dbReference type="ARBA" id="ARBA00023237"/>
    </source>
</evidence>
<dbReference type="RefSeq" id="WP_345918578.1">
    <property type="nucleotide sequence ID" value="NZ_JBDIVE010000002.1"/>
</dbReference>
<dbReference type="Gene3D" id="3.10.20.310">
    <property type="entry name" value="membrane protein fhac"/>
    <property type="match status" value="5"/>
</dbReference>
<dbReference type="Gene3D" id="2.40.160.50">
    <property type="entry name" value="membrane protein fhac: a member of the omp85/tpsb transporter family"/>
    <property type="match status" value="1"/>
</dbReference>
<evidence type="ECO:0000256" key="2">
    <source>
        <dbReference type="ARBA" id="ARBA00022452"/>
    </source>
</evidence>
<dbReference type="PROSITE" id="PS51779">
    <property type="entry name" value="POTRA"/>
    <property type="match status" value="5"/>
</dbReference>
<dbReference type="PANTHER" id="PTHR12815">
    <property type="entry name" value="SORTING AND ASSEMBLY MACHINERY SAMM50 PROTEIN FAMILY MEMBER"/>
    <property type="match status" value="1"/>
</dbReference>
<comment type="caution">
    <text evidence="12">The sequence shown here is derived from an EMBL/GenBank/DDBJ whole genome shotgun (WGS) entry which is preliminary data.</text>
</comment>
<evidence type="ECO:0000256" key="6">
    <source>
        <dbReference type="ARBA" id="ARBA00023136"/>
    </source>
</evidence>
<keyword evidence="5 8" id="KW-0677">Repeat</keyword>
<keyword evidence="4 8" id="KW-0732">Signal</keyword>
<evidence type="ECO:0000313" key="12">
    <source>
        <dbReference type="EMBL" id="MEN3067814.1"/>
    </source>
</evidence>
<dbReference type="InterPro" id="IPR034746">
    <property type="entry name" value="POTRA"/>
</dbReference>
<evidence type="ECO:0000256" key="8">
    <source>
        <dbReference type="HAMAP-Rule" id="MF_01430"/>
    </source>
</evidence>
<protein>
    <recommendedName>
        <fullName evidence="8 9">Outer membrane protein assembly factor BamA</fullName>
    </recommendedName>
</protein>
<feature type="region of interest" description="Disordered" evidence="10">
    <location>
        <begin position="653"/>
        <end position="674"/>
    </location>
</feature>
<comment type="subcellular location">
    <subcellularLocation>
        <location evidence="8">Cell outer membrane</location>
    </subcellularLocation>
    <subcellularLocation>
        <location evidence="1">Membrane</location>
    </subcellularLocation>
</comment>
<evidence type="ECO:0000256" key="9">
    <source>
        <dbReference type="NCBIfam" id="TIGR03303"/>
    </source>
</evidence>
<comment type="subunit">
    <text evidence="8">Part of the Bam complex.</text>
</comment>
<evidence type="ECO:0000256" key="10">
    <source>
        <dbReference type="SAM" id="MobiDB-lite"/>
    </source>
</evidence>
<dbReference type="Proteomes" id="UP001410394">
    <property type="component" value="Unassembled WGS sequence"/>
</dbReference>
<evidence type="ECO:0000256" key="3">
    <source>
        <dbReference type="ARBA" id="ARBA00022692"/>
    </source>
</evidence>
<keyword evidence="2 8" id="KW-1134">Transmembrane beta strand</keyword>
<dbReference type="InterPro" id="IPR023707">
    <property type="entry name" value="OM_assembly_BamA"/>
</dbReference>
<proteinExistence type="inferred from homology"/>
<evidence type="ECO:0000313" key="13">
    <source>
        <dbReference type="Proteomes" id="UP001410394"/>
    </source>
</evidence>
<feature type="domain" description="POTRA" evidence="11">
    <location>
        <begin position="347"/>
        <end position="421"/>
    </location>
</feature>
<dbReference type="InterPro" id="IPR039910">
    <property type="entry name" value="D15-like"/>
</dbReference>
<feature type="chain" id="PRO_5044944040" description="Outer membrane protein assembly factor BamA" evidence="8">
    <location>
        <begin position="21"/>
        <end position="765"/>
    </location>
</feature>
<evidence type="ECO:0000256" key="4">
    <source>
        <dbReference type="ARBA" id="ARBA00022729"/>
    </source>
</evidence>
<dbReference type="PANTHER" id="PTHR12815:SF23">
    <property type="entry name" value="OUTER MEMBRANE PROTEIN ASSEMBLY FACTOR BAMA"/>
    <property type="match status" value="1"/>
</dbReference>
<feature type="domain" description="POTRA" evidence="11">
    <location>
        <begin position="175"/>
        <end position="263"/>
    </location>
</feature>
<dbReference type="InterPro" id="IPR000184">
    <property type="entry name" value="Bac_surfAg_D15"/>
</dbReference>
<keyword evidence="7 8" id="KW-0998">Cell outer membrane</keyword>
<dbReference type="PIRSF" id="PIRSF006076">
    <property type="entry name" value="OM_assembly_OMP85"/>
    <property type="match status" value="1"/>
</dbReference>
<reference evidence="12 13" key="1">
    <citation type="journal article" date="2018" name="Int. J. Syst. Evol. Microbiol.">
        <title>Uliginosibacterium sediminicola sp. nov., isolated from freshwater sediment.</title>
        <authorList>
            <person name="Hwang W.M."/>
            <person name="Kim S.M."/>
            <person name="Kang K."/>
            <person name="Ahn T.Y."/>
        </authorList>
    </citation>
    <scope>NUCLEOTIDE SEQUENCE [LARGE SCALE GENOMIC DNA]</scope>
    <source>
        <strain evidence="12 13">M1-21</strain>
    </source>
</reference>
<dbReference type="InterPro" id="IPR010827">
    <property type="entry name" value="BamA/TamA_POTRA"/>
</dbReference>
<evidence type="ECO:0000256" key="1">
    <source>
        <dbReference type="ARBA" id="ARBA00004370"/>
    </source>
</evidence>
<keyword evidence="3 8" id="KW-0812">Transmembrane</keyword>
<feature type="domain" description="POTRA" evidence="11">
    <location>
        <begin position="24"/>
        <end position="91"/>
    </location>
</feature>
<evidence type="ECO:0000259" key="11">
    <source>
        <dbReference type="PROSITE" id="PS51779"/>
    </source>
</evidence>
<keyword evidence="13" id="KW-1185">Reference proteome</keyword>
<organism evidence="12 13">
    <name type="scientific">Uliginosibacterium sediminicola</name>
    <dbReference type="NCBI Taxonomy" id="2024550"/>
    <lineage>
        <taxon>Bacteria</taxon>
        <taxon>Pseudomonadati</taxon>
        <taxon>Pseudomonadota</taxon>
        <taxon>Betaproteobacteria</taxon>
        <taxon>Rhodocyclales</taxon>
        <taxon>Zoogloeaceae</taxon>
        <taxon>Uliginosibacterium</taxon>
    </lineage>
</organism>
<dbReference type="EMBL" id="JBDIVE010000002">
    <property type="protein sequence ID" value="MEN3067814.1"/>
    <property type="molecule type" value="Genomic_DNA"/>
</dbReference>
<evidence type="ECO:0000256" key="5">
    <source>
        <dbReference type="ARBA" id="ARBA00022737"/>
    </source>
</evidence>
<keyword evidence="6 8" id="KW-0472">Membrane</keyword>
<dbReference type="Pfam" id="PF07244">
    <property type="entry name" value="POTRA"/>
    <property type="match status" value="5"/>
</dbReference>
<sequence precursor="true">MTKTILSAVVAALFSPIAFAVSPFVVKDIRVEGVQRVEAGTVFNYLPIRIGDTVDDQRISQALKALYATGFFKDVRIESDDKVLIIVVEERPAIAKISVTGNKEFTNDVLLKGLKEAGISESQTFDRSVLDRVEQEIKQLYLTKSYYNLNVRTTASPLERNRVAINIEITEGEIATIKQIRIIGASAYPESKLLGLMTLTTTGMFSWWTKNDRYSKQKLQGDLEEIRSWYLNHGYADFNIDSSQVSITPDKRDVYITVAISEGQPYTISSVKLAGEFLVPETELSKYLTIKSGEIFSRDRLNEVARKLGDRLGNDGYAFANVNPLPELDKDKRTANVTYFIDPGRRAYVRRINIVGNNKSNDEVIRREVRQMESAWYDRERVERSKVRVERTGFFEEVTVDNEPVPGTNDQVDLNLKVKERSTGNLSLGVGYSQTEKMVLSAGVSQNNLFGTGNSLSFQGSTGRVNQSLNLAYTNPYWTQDGVSRSFNVYQRKVDTGETTIGRYATRSFGAGVSFGVPVTEDDSISFGASLDKTDVNIFDNSPNKYKDFVNQNGKSATTLLSSVGWARDKRDSVVYPTAGTYQHVYSELALPPADLRYARIGYSSQYFTPVTQNVTLMLSNEFGWAAGYGGKSLPFYKSYYAGGIGSVRGFRDSSLGPHDTDSSGNRTSESLGGTRQITGGAELLFPMPGLKEKDRSLRLSTFLDAGNVWGPGEKLRLTDLRVAYGFAMSWASPIGPMKFSLGFPLVKKTGDDTQKFQFQIGQIF</sequence>
<feature type="compositionally biased region" description="Polar residues" evidence="10">
    <location>
        <begin position="663"/>
        <end position="674"/>
    </location>
</feature>
<feature type="domain" description="POTRA" evidence="11">
    <location>
        <begin position="92"/>
        <end position="172"/>
    </location>
</feature>
<dbReference type="NCBIfam" id="TIGR03303">
    <property type="entry name" value="OM_YaeT"/>
    <property type="match status" value="1"/>
</dbReference>
<comment type="function">
    <text evidence="8">Part of the outer membrane protein assembly complex, which is involved in assembly and insertion of beta-barrel proteins into the outer membrane.</text>
</comment>
<comment type="similarity">
    <text evidence="8">Belongs to the BamA family.</text>
</comment>
<name>A0ABU9YVQ4_9RHOO</name>
<feature type="signal peptide" evidence="8">
    <location>
        <begin position="1"/>
        <end position="20"/>
    </location>
</feature>
<dbReference type="HAMAP" id="MF_01430">
    <property type="entry name" value="OM_assembly_BamA"/>
    <property type="match status" value="1"/>
</dbReference>